<dbReference type="InterPro" id="IPR027417">
    <property type="entry name" value="P-loop_NTPase"/>
</dbReference>
<protein>
    <submittedName>
        <fullName evidence="5">ABC transporter ATP-binding protein</fullName>
    </submittedName>
</protein>
<dbReference type="InterPro" id="IPR003593">
    <property type="entry name" value="AAA+_ATPase"/>
</dbReference>
<reference evidence="5 6" key="1">
    <citation type="journal article" date="2019" name="Nat. Microbiol.">
        <title>Mediterranean grassland soil C-N compound turnover is dependent on rainfall and depth, and is mediated by genomically divergent microorganisms.</title>
        <authorList>
            <person name="Diamond S."/>
            <person name="Andeer P.F."/>
            <person name="Li Z."/>
            <person name="Crits-Christoph A."/>
            <person name="Burstein D."/>
            <person name="Anantharaman K."/>
            <person name="Lane K.R."/>
            <person name="Thomas B.C."/>
            <person name="Pan C."/>
            <person name="Northen T.R."/>
            <person name="Banfield J.F."/>
        </authorList>
    </citation>
    <scope>NUCLEOTIDE SEQUENCE [LARGE SCALE GENOMIC DNA]</scope>
    <source>
        <strain evidence="5">NP_3</strain>
    </source>
</reference>
<dbReference type="GO" id="GO:0016887">
    <property type="term" value="F:ATP hydrolysis activity"/>
    <property type="evidence" value="ECO:0007669"/>
    <property type="project" value="InterPro"/>
</dbReference>
<evidence type="ECO:0000256" key="2">
    <source>
        <dbReference type="ARBA" id="ARBA00022741"/>
    </source>
</evidence>
<comment type="caution">
    <text evidence="5">The sequence shown here is derived from an EMBL/GenBank/DDBJ whole genome shotgun (WGS) entry which is preliminary data.</text>
</comment>
<organism evidence="5 6">
    <name type="scientific">Candidatus Segetimicrobium genomatis</name>
    <dbReference type="NCBI Taxonomy" id="2569760"/>
    <lineage>
        <taxon>Bacteria</taxon>
        <taxon>Bacillati</taxon>
        <taxon>Candidatus Sysuimicrobiota</taxon>
        <taxon>Candidatus Sysuimicrobiia</taxon>
        <taxon>Candidatus Sysuimicrobiales</taxon>
        <taxon>Candidatus Segetimicrobiaceae</taxon>
        <taxon>Candidatus Segetimicrobium</taxon>
    </lineage>
</organism>
<dbReference type="SMART" id="SM00382">
    <property type="entry name" value="AAA"/>
    <property type="match status" value="1"/>
</dbReference>
<dbReference type="CDD" id="cd03219">
    <property type="entry name" value="ABC_Mj1267_LivG_branched"/>
    <property type="match status" value="1"/>
</dbReference>
<gene>
    <name evidence="5" type="ORF">E6H00_11175</name>
</gene>
<dbReference type="PANTHER" id="PTHR45772:SF8">
    <property type="entry name" value="HIGH-AFFINITY BRANCHED-CHAIN AMINO ACID TRANSPORT ATP-BINDING PROTEIN"/>
    <property type="match status" value="1"/>
</dbReference>
<proteinExistence type="predicted"/>
<keyword evidence="3 5" id="KW-0067">ATP-binding</keyword>
<dbReference type="InterPro" id="IPR051120">
    <property type="entry name" value="ABC_AA/LPS_Transport"/>
</dbReference>
<dbReference type="Pfam" id="PF00005">
    <property type="entry name" value="ABC_tran"/>
    <property type="match status" value="1"/>
</dbReference>
<name>A0A537JZE2_9BACT</name>
<dbReference type="Gene3D" id="3.40.50.300">
    <property type="entry name" value="P-loop containing nucleotide triphosphate hydrolases"/>
    <property type="match status" value="1"/>
</dbReference>
<dbReference type="SUPFAM" id="SSF52540">
    <property type="entry name" value="P-loop containing nucleoside triphosphate hydrolases"/>
    <property type="match status" value="1"/>
</dbReference>
<dbReference type="InterPro" id="IPR003439">
    <property type="entry name" value="ABC_transporter-like_ATP-bd"/>
</dbReference>
<keyword evidence="2" id="KW-0547">Nucleotide-binding</keyword>
<dbReference type="PANTHER" id="PTHR45772">
    <property type="entry name" value="CONSERVED COMPONENT OF ABC TRANSPORTER FOR NATURAL AMINO ACIDS-RELATED"/>
    <property type="match status" value="1"/>
</dbReference>
<evidence type="ECO:0000256" key="3">
    <source>
        <dbReference type="ARBA" id="ARBA00022840"/>
    </source>
</evidence>
<evidence type="ECO:0000313" key="5">
    <source>
        <dbReference type="EMBL" id="TMI88917.1"/>
    </source>
</evidence>
<dbReference type="GO" id="GO:0005886">
    <property type="term" value="C:plasma membrane"/>
    <property type="evidence" value="ECO:0007669"/>
    <property type="project" value="TreeGrafter"/>
</dbReference>
<evidence type="ECO:0000256" key="1">
    <source>
        <dbReference type="ARBA" id="ARBA00022448"/>
    </source>
</evidence>
<dbReference type="GO" id="GO:0005524">
    <property type="term" value="F:ATP binding"/>
    <property type="evidence" value="ECO:0007669"/>
    <property type="project" value="UniProtKB-KW"/>
</dbReference>
<dbReference type="PROSITE" id="PS50893">
    <property type="entry name" value="ABC_TRANSPORTER_2"/>
    <property type="match status" value="1"/>
</dbReference>
<feature type="domain" description="ABC transporter" evidence="4">
    <location>
        <begin position="13"/>
        <end position="244"/>
    </location>
</feature>
<keyword evidence="1" id="KW-0813">Transport</keyword>
<evidence type="ECO:0000259" key="4">
    <source>
        <dbReference type="PROSITE" id="PS50893"/>
    </source>
</evidence>
<dbReference type="Proteomes" id="UP000318509">
    <property type="component" value="Unassembled WGS sequence"/>
</dbReference>
<accession>A0A537JZE2</accession>
<sequence length="245" mass="27263">MHRRAGGDDAVLLQTDDLTRSFGGIRAVDHLAMTIARGELRCLIGPNGAGKSTFFSLLTGLHKPDAGRVLFKGEDITYLPPFLRVRRGLSLKFQNVRIYRELTVRQHLLVAGTASRDVEGQNGHVGWALHSLGLDHELERLARELPHSSQQWLEICLALATGPDLLLLDEPTAGMTPEETALTAEFVIRLNAQGMTVIVVEHDMAFVRHIARRITVMHYGRVFAEGTLAEIESNQDVRRIYLGEQ</sequence>
<dbReference type="EMBL" id="VBAK01000132">
    <property type="protein sequence ID" value="TMI88917.1"/>
    <property type="molecule type" value="Genomic_DNA"/>
</dbReference>
<evidence type="ECO:0000313" key="6">
    <source>
        <dbReference type="Proteomes" id="UP000318509"/>
    </source>
</evidence>
<dbReference type="AlphaFoldDB" id="A0A537JZE2"/>